<reference evidence="2 3" key="1">
    <citation type="submission" date="2024-02" db="EMBL/GenBank/DDBJ databases">
        <title>First draft genome assembly of two strains of Seiridium cardinale.</title>
        <authorList>
            <person name="Emiliani G."/>
            <person name="Scali E."/>
        </authorList>
    </citation>
    <scope>NUCLEOTIDE SEQUENCE [LARGE SCALE GENOMIC DNA]</scope>
    <source>
        <strain evidence="2 3">BM-138-000479</strain>
    </source>
</reference>
<keyword evidence="3" id="KW-1185">Reference proteome</keyword>
<feature type="compositionally biased region" description="Polar residues" evidence="1">
    <location>
        <begin position="135"/>
        <end position="144"/>
    </location>
</feature>
<feature type="region of interest" description="Disordered" evidence="1">
    <location>
        <begin position="125"/>
        <end position="144"/>
    </location>
</feature>
<dbReference type="Proteomes" id="UP001465668">
    <property type="component" value="Unassembled WGS sequence"/>
</dbReference>
<sequence length="144" mass="15818">MKYKPAQARTIVVAPEDTIEAVKEKIRQDSKHQGKVNVHFPGAIGPVTGSEKAMNYIGGLNSIVNVELSDSEENERENAEDEAAGNNNKDGLRHNMSIGNNNTIDEAQMNNKILNVSKLERATTQDISHNRGYGKSTQNNSIEN</sequence>
<protein>
    <submittedName>
        <fullName evidence="2">Uncharacterized protein</fullName>
    </submittedName>
</protein>
<evidence type="ECO:0000256" key="1">
    <source>
        <dbReference type="SAM" id="MobiDB-lite"/>
    </source>
</evidence>
<feature type="compositionally biased region" description="Acidic residues" evidence="1">
    <location>
        <begin position="69"/>
        <end position="83"/>
    </location>
</feature>
<name>A0ABR2Y386_9PEZI</name>
<organism evidence="2 3">
    <name type="scientific">Seiridium cardinale</name>
    <dbReference type="NCBI Taxonomy" id="138064"/>
    <lineage>
        <taxon>Eukaryota</taxon>
        <taxon>Fungi</taxon>
        <taxon>Dikarya</taxon>
        <taxon>Ascomycota</taxon>
        <taxon>Pezizomycotina</taxon>
        <taxon>Sordariomycetes</taxon>
        <taxon>Xylariomycetidae</taxon>
        <taxon>Amphisphaeriales</taxon>
        <taxon>Sporocadaceae</taxon>
        <taxon>Seiridium</taxon>
    </lineage>
</organism>
<evidence type="ECO:0000313" key="3">
    <source>
        <dbReference type="Proteomes" id="UP001465668"/>
    </source>
</evidence>
<evidence type="ECO:0000313" key="2">
    <source>
        <dbReference type="EMBL" id="KAK9780546.1"/>
    </source>
</evidence>
<comment type="caution">
    <text evidence="2">The sequence shown here is derived from an EMBL/GenBank/DDBJ whole genome shotgun (WGS) entry which is preliminary data.</text>
</comment>
<feature type="region of interest" description="Disordered" evidence="1">
    <location>
        <begin position="68"/>
        <end position="104"/>
    </location>
</feature>
<dbReference type="EMBL" id="JARVKM010000006">
    <property type="protein sequence ID" value="KAK9780546.1"/>
    <property type="molecule type" value="Genomic_DNA"/>
</dbReference>
<proteinExistence type="predicted"/>
<accession>A0ABR2Y386</accession>
<gene>
    <name evidence="2" type="ORF">SCAR479_02661</name>
</gene>